<dbReference type="AlphaFoldDB" id="A0A1G4KC75"/>
<accession>A0A1G4KC75</accession>
<dbReference type="InterPro" id="IPR018803">
    <property type="entry name" value="Ish1/Msc1-like"/>
</dbReference>
<dbReference type="EMBL" id="LT598484">
    <property type="protein sequence ID" value="SCV01982.1"/>
    <property type="molecule type" value="Genomic_DNA"/>
</dbReference>
<keyword evidence="1" id="KW-0732">Signal</keyword>
<sequence length="625" mass="71117">MRIRSVPAAAAALMLVSVAVADVAGLYDKWTPDDLQQYLQDQKQTLQKAGKENTDVLRKHAAAVWQKQSQPTPWWKFWASRNRVADFAQDQDPISEWFFDTWSAKDLRKLLSKSKVKFNSDLSRDALVAKAKESFDQISSKNNLSGFYPSQQYFSSWDEYDLKAWLDEYHVPYDKTKAKKDELLAKVRENIYSASRFANDERLSLLEQLDLANEQFVDKAGKVKDQVFNSWSSREIEDWLRVHKVKIEDQAAHDRKYLLNVAKKNKNYLQDDALWYLEAAKKKASPFLAKSEEAVASVWSQTADKWQGFKDYFTQSDNIVNHTFLLGVETWPKKRLRAFLDARGVSYSWFSTRSDLLDLVKQYRNRPLKNLATMPAVTEFFDGWSLENLREWVKDRNDDVTSSDVYKAASSKVSDILTETQRQGQKALSFAQKKGGDAADYAQAKGFEAAQAAADYAKDAGSGAASFAKEKGSDATSYAKDKGSDAAAYAKDKGGDASSYAKDKSNDAADYLKEKGSEAVEMVQQKTADMAHAAQDKGAEAYDAAGDKVDEWTSLFTSWSTEDLRNYAKSFGIKTAPTTPREKLVEQVKENTRWFFGYYQDPMYKRVPKKISQMMSNSYQYVFHH</sequence>
<gene>
    <name evidence="2" type="ORF">LAME_0G19812G</name>
</gene>
<name>A0A1G4KC75_9SACH</name>
<dbReference type="OrthoDB" id="2527403at2759"/>
<proteinExistence type="predicted"/>
<dbReference type="Pfam" id="PF10281">
    <property type="entry name" value="Ish1"/>
    <property type="match status" value="3"/>
</dbReference>
<evidence type="ECO:0000313" key="3">
    <source>
        <dbReference type="Proteomes" id="UP000191144"/>
    </source>
</evidence>
<reference evidence="3" key="1">
    <citation type="submission" date="2016-03" db="EMBL/GenBank/DDBJ databases">
        <authorList>
            <person name="Devillers Hugo."/>
        </authorList>
    </citation>
    <scope>NUCLEOTIDE SEQUENCE [LARGE SCALE GENOMIC DNA]</scope>
</reference>
<feature type="signal peptide" evidence="1">
    <location>
        <begin position="1"/>
        <end position="21"/>
    </location>
</feature>
<evidence type="ECO:0000256" key="1">
    <source>
        <dbReference type="SAM" id="SignalP"/>
    </source>
</evidence>
<dbReference type="Proteomes" id="UP000191144">
    <property type="component" value="Chromosome G"/>
</dbReference>
<organism evidence="2 3">
    <name type="scientific">Lachancea meyersii CBS 8951</name>
    <dbReference type="NCBI Taxonomy" id="1266667"/>
    <lineage>
        <taxon>Eukaryota</taxon>
        <taxon>Fungi</taxon>
        <taxon>Dikarya</taxon>
        <taxon>Ascomycota</taxon>
        <taxon>Saccharomycotina</taxon>
        <taxon>Saccharomycetes</taxon>
        <taxon>Saccharomycetales</taxon>
        <taxon>Saccharomycetaceae</taxon>
        <taxon>Lachancea</taxon>
    </lineage>
</organism>
<evidence type="ECO:0000313" key="2">
    <source>
        <dbReference type="EMBL" id="SCV01982.1"/>
    </source>
</evidence>
<protein>
    <submittedName>
        <fullName evidence="2">LAME_0G19812g1_1</fullName>
    </submittedName>
</protein>
<feature type="chain" id="PRO_5009236458" evidence="1">
    <location>
        <begin position="22"/>
        <end position="625"/>
    </location>
</feature>
<keyword evidence="3" id="KW-1185">Reference proteome</keyword>